<organism evidence="2 3">
    <name type="scientific">Angomonas deanei</name>
    <dbReference type="NCBI Taxonomy" id="59799"/>
    <lineage>
        <taxon>Eukaryota</taxon>
        <taxon>Discoba</taxon>
        <taxon>Euglenozoa</taxon>
        <taxon>Kinetoplastea</taxon>
        <taxon>Metakinetoplastina</taxon>
        <taxon>Trypanosomatida</taxon>
        <taxon>Trypanosomatidae</taxon>
        <taxon>Strigomonadinae</taxon>
        <taxon>Angomonas</taxon>
    </lineage>
</organism>
<reference evidence="2 3" key="1">
    <citation type="submission" date="2020-08" db="EMBL/GenBank/DDBJ databases">
        <authorList>
            <person name="Newling K."/>
            <person name="Davey J."/>
            <person name="Forrester S."/>
        </authorList>
    </citation>
    <scope>NUCLEOTIDE SEQUENCE [LARGE SCALE GENOMIC DNA]</scope>
    <source>
        <strain evidence="3">Crithidia deanei Carvalho (ATCC PRA-265)</strain>
    </source>
</reference>
<evidence type="ECO:0000259" key="1">
    <source>
        <dbReference type="PROSITE" id="PS50911"/>
    </source>
</evidence>
<name>A0A7G2CSM5_9TRYP</name>
<dbReference type="PROSITE" id="PS50911">
    <property type="entry name" value="CHAP"/>
    <property type="match status" value="1"/>
</dbReference>
<keyword evidence="3" id="KW-1185">Reference proteome</keyword>
<dbReference type="AlphaFoldDB" id="A0A7G2CSM5"/>
<evidence type="ECO:0000313" key="2">
    <source>
        <dbReference type="EMBL" id="CAD2221423.1"/>
    </source>
</evidence>
<evidence type="ECO:0000313" key="3">
    <source>
        <dbReference type="Proteomes" id="UP000515908"/>
    </source>
</evidence>
<dbReference type="GO" id="GO:0016874">
    <property type="term" value="F:ligase activity"/>
    <property type="evidence" value="ECO:0007669"/>
    <property type="project" value="TreeGrafter"/>
</dbReference>
<dbReference type="SUPFAM" id="SSF54001">
    <property type="entry name" value="Cysteine proteinases"/>
    <property type="match status" value="1"/>
</dbReference>
<dbReference type="InterPro" id="IPR038765">
    <property type="entry name" value="Papain-like_cys_pep_sf"/>
</dbReference>
<dbReference type="Gene3D" id="3.90.1720.10">
    <property type="entry name" value="endopeptidase domain like (from Nostoc punctiforme)"/>
    <property type="match status" value="1"/>
</dbReference>
<feature type="domain" description="Peptidase C51" evidence="1">
    <location>
        <begin position="21"/>
        <end position="171"/>
    </location>
</feature>
<dbReference type="Proteomes" id="UP000515908">
    <property type="component" value="Chromosome 21"/>
</dbReference>
<proteinExistence type="predicted"/>
<dbReference type="PANTHER" id="PTHR30094:SF14">
    <property type="entry name" value="D-ALANYL-GLYCYL ENDOPEPTIDASE-LIKE PROTEIN"/>
    <property type="match status" value="1"/>
</dbReference>
<dbReference type="InterPro" id="IPR007921">
    <property type="entry name" value="CHAP_dom"/>
</dbReference>
<protein>
    <submittedName>
        <fullName evidence="2">CHAP domain containing protein, putative</fullName>
    </submittedName>
</protein>
<accession>A0A7G2CSM5</accession>
<sequence>MLDYFINVSVPKSSGTPLRFPEEVNEFVSYQDDHTLTLRSGMQWQCVEYARRYWMLAGKPEPAFFGGVVGAEDIWTELQDAYYLNGSTTPLLKYTNKVSDVAPKTGDLIIYPRDGPDGEFPYGHVSVVGAVEGEKVFIAEQNFHSEPWPGPYHNYSRVLTLRQDSTTGRFELYDSVHSILGWIAY</sequence>
<dbReference type="PANTHER" id="PTHR30094">
    <property type="entry name" value="BIFUNCTIONAL GLUTATHIONYLSPERMIDINE SYNTHETASE/AMIDASE-RELATED"/>
    <property type="match status" value="1"/>
</dbReference>
<gene>
    <name evidence="2" type="ORF">ADEAN_000895500</name>
</gene>
<dbReference type="EMBL" id="LR877165">
    <property type="protein sequence ID" value="CAD2221423.1"/>
    <property type="molecule type" value="Genomic_DNA"/>
</dbReference>
<dbReference type="InterPro" id="IPR051705">
    <property type="entry name" value="Gsp_Synthetase/Amidase"/>
</dbReference>
<dbReference type="VEuPathDB" id="TriTrypDB:ADEAN_000895500"/>
<dbReference type="Pfam" id="PF05257">
    <property type="entry name" value="CHAP"/>
    <property type="match status" value="1"/>
</dbReference>